<keyword evidence="2" id="KW-1185">Reference proteome</keyword>
<dbReference type="AlphaFoldDB" id="A0A177T2M3"/>
<proteinExistence type="predicted"/>
<organism evidence="1 2">
    <name type="scientific">Tilletia indica</name>
    <dbReference type="NCBI Taxonomy" id="43049"/>
    <lineage>
        <taxon>Eukaryota</taxon>
        <taxon>Fungi</taxon>
        <taxon>Dikarya</taxon>
        <taxon>Basidiomycota</taxon>
        <taxon>Ustilaginomycotina</taxon>
        <taxon>Exobasidiomycetes</taxon>
        <taxon>Tilletiales</taxon>
        <taxon>Tilletiaceae</taxon>
        <taxon>Tilletia</taxon>
    </lineage>
</organism>
<evidence type="ECO:0000313" key="2">
    <source>
        <dbReference type="Proteomes" id="UP000077521"/>
    </source>
</evidence>
<sequence length="163" mass="17773">MGAQDSLYHNELSTSFGGIPSSTVPQFQFTECSSTVIPSTGITNSDGSTTYYGLVRTNGNPDNCVTVAALGSSSTVSSLNYPCKMFDDTTLVNQWFSATEHTYNNGTVAFYQLEFVGKAADDSAPYVYDWTSFHRDNARLVGLNFAHDYQSRMLTGFSVAIHP</sequence>
<dbReference type="OrthoDB" id="3347979at2759"/>
<dbReference type="EMBL" id="LWDF02001437">
    <property type="protein sequence ID" value="KAE8238743.1"/>
    <property type="molecule type" value="Genomic_DNA"/>
</dbReference>
<gene>
    <name evidence="1" type="ORF">A4X13_0g8397</name>
</gene>
<protein>
    <submittedName>
        <fullName evidence="1">Uncharacterized protein</fullName>
    </submittedName>
</protein>
<reference evidence="1" key="2">
    <citation type="journal article" date="2019" name="IMA Fungus">
        <title>Genome sequencing and comparison of five Tilletia species to identify candidate genes for the detection of regulated species infecting wheat.</title>
        <authorList>
            <person name="Nguyen H.D.T."/>
            <person name="Sultana T."/>
            <person name="Kesanakurti P."/>
            <person name="Hambleton S."/>
        </authorList>
    </citation>
    <scope>NUCLEOTIDE SEQUENCE</scope>
    <source>
        <strain evidence="1">DAOMC 236416</strain>
    </source>
</reference>
<accession>A0A177T2M3</accession>
<dbReference type="Proteomes" id="UP000077521">
    <property type="component" value="Unassembled WGS sequence"/>
</dbReference>
<evidence type="ECO:0000313" key="1">
    <source>
        <dbReference type="EMBL" id="KAE8238743.1"/>
    </source>
</evidence>
<reference evidence="1" key="1">
    <citation type="submission" date="2016-04" db="EMBL/GenBank/DDBJ databases">
        <authorList>
            <person name="Nguyen H.D."/>
            <person name="Samba Siva P."/>
            <person name="Cullis J."/>
            <person name="Levesque C.A."/>
            <person name="Hambleton S."/>
        </authorList>
    </citation>
    <scope>NUCLEOTIDE SEQUENCE</scope>
    <source>
        <strain evidence="1">DAOMC 236416</strain>
    </source>
</reference>
<comment type="caution">
    <text evidence="1">The sequence shown here is derived from an EMBL/GenBank/DDBJ whole genome shotgun (WGS) entry which is preliminary data.</text>
</comment>
<name>A0A177T2M3_9BASI</name>